<feature type="compositionally biased region" description="Basic residues" evidence="6">
    <location>
        <begin position="1"/>
        <end position="12"/>
    </location>
</feature>
<dbReference type="GO" id="GO:0000981">
    <property type="term" value="F:DNA-binding transcription factor activity, RNA polymerase II-specific"/>
    <property type="evidence" value="ECO:0007669"/>
    <property type="project" value="TreeGrafter"/>
</dbReference>
<dbReference type="PANTHER" id="PTHR24396:SF29">
    <property type="entry name" value="PROTEIN WIZ ISOFORM X1"/>
    <property type="match status" value="1"/>
</dbReference>
<evidence type="ECO:0000256" key="6">
    <source>
        <dbReference type="SAM" id="MobiDB-lite"/>
    </source>
</evidence>
<dbReference type="Pfam" id="PF23015">
    <property type="entry name" value="zf-WIZ"/>
    <property type="match status" value="1"/>
</dbReference>
<proteinExistence type="predicted"/>
<evidence type="ECO:0000256" key="4">
    <source>
        <dbReference type="ARBA" id="ARBA00022833"/>
    </source>
</evidence>
<feature type="region of interest" description="Disordered" evidence="6">
    <location>
        <begin position="123"/>
        <end position="153"/>
    </location>
</feature>
<protein>
    <submittedName>
        <fullName evidence="8">Protein Wiz</fullName>
    </submittedName>
</protein>
<keyword evidence="2" id="KW-0479">Metal-binding</keyword>
<dbReference type="InterPro" id="IPR051643">
    <property type="entry name" value="Transcr_Reg_ZincFinger"/>
</dbReference>
<feature type="compositionally biased region" description="Basic and acidic residues" evidence="6">
    <location>
        <begin position="38"/>
        <end position="62"/>
    </location>
</feature>
<dbReference type="InterPro" id="IPR055125">
    <property type="entry name" value="Wiz_C_Znf"/>
</dbReference>
<evidence type="ECO:0000256" key="1">
    <source>
        <dbReference type="ARBA" id="ARBA00004123"/>
    </source>
</evidence>
<feature type="domain" description="Wiz C-terminal zinc finger" evidence="7">
    <location>
        <begin position="86"/>
        <end position="120"/>
    </location>
</feature>
<evidence type="ECO:0000256" key="2">
    <source>
        <dbReference type="ARBA" id="ARBA00022723"/>
    </source>
</evidence>
<comment type="subcellular location">
    <subcellularLocation>
        <location evidence="1">Nucleus</location>
    </subcellularLocation>
</comment>
<name>A0A5A9NUJ1_9TELE</name>
<evidence type="ECO:0000259" key="7">
    <source>
        <dbReference type="Pfam" id="PF23015"/>
    </source>
</evidence>
<organism evidence="8 9">
    <name type="scientific">Triplophysa tibetana</name>
    <dbReference type="NCBI Taxonomy" id="1572043"/>
    <lineage>
        <taxon>Eukaryota</taxon>
        <taxon>Metazoa</taxon>
        <taxon>Chordata</taxon>
        <taxon>Craniata</taxon>
        <taxon>Vertebrata</taxon>
        <taxon>Euteleostomi</taxon>
        <taxon>Actinopterygii</taxon>
        <taxon>Neopterygii</taxon>
        <taxon>Teleostei</taxon>
        <taxon>Ostariophysi</taxon>
        <taxon>Cypriniformes</taxon>
        <taxon>Nemacheilidae</taxon>
        <taxon>Triplophysa</taxon>
    </lineage>
</organism>
<sequence>MSHSFSSHRKRPASGERSLSGLFKSPAAHSELNVRTPRGCERRPPKHSSHPEKISEEQESSKASRTGNIPSLVPRPPETRLVKLVGKIYSLKCRFCEEVFQGPLSIQEDWVMHLQQHILKLKTNSTSSPQSRESSEQTLTHTETPLLIGPQAV</sequence>
<evidence type="ECO:0000256" key="3">
    <source>
        <dbReference type="ARBA" id="ARBA00022771"/>
    </source>
</evidence>
<evidence type="ECO:0000256" key="5">
    <source>
        <dbReference type="ARBA" id="ARBA00023242"/>
    </source>
</evidence>
<dbReference type="EMBL" id="SOYY01000013">
    <property type="protein sequence ID" value="KAA0713382.1"/>
    <property type="molecule type" value="Genomic_DNA"/>
</dbReference>
<reference evidence="8 9" key="1">
    <citation type="journal article" date="2019" name="Mol. Ecol. Resour.">
        <title>Chromosome-level genome assembly of Triplophysa tibetana, a fish adapted to the harsh high-altitude environment of the Tibetan Plateau.</title>
        <authorList>
            <person name="Yang X."/>
            <person name="Liu H."/>
            <person name="Ma Z."/>
            <person name="Zou Y."/>
            <person name="Zou M."/>
            <person name="Mao Y."/>
            <person name="Li X."/>
            <person name="Wang H."/>
            <person name="Chen T."/>
            <person name="Wang W."/>
            <person name="Yang R."/>
        </authorList>
    </citation>
    <scope>NUCLEOTIDE SEQUENCE [LARGE SCALE GENOMIC DNA]</scope>
    <source>
        <strain evidence="8">TTIB1903HZAU</strain>
        <tissue evidence="8">Muscle</tissue>
    </source>
</reference>
<evidence type="ECO:0000313" key="9">
    <source>
        <dbReference type="Proteomes" id="UP000324632"/>
    </source>
</evidence>
<keyword evidence="3" id="KW-0863">Zinc-finger</keyword>
<dbReference type="PANTHER" id="PTHR24396">
    <property type="entry name" value="ZINC FINGER PROTEIN"/>
    <property type="match status" value="1"/>
</dbReference>
<dbReference type="AlphaFoldDB" id="A0A5A9NUJ1"/>
<feature type="compositionally biased region" description="Low complexity" evidence="6">
    <location>
        <begin position="125"/>
        <end position="138"/>
    </location>
</feature>
<keyword evidence="9" id="KW-1185">Reference proteome</keyword>
<keyword evidence="5" id="KW-0539">Nucleus</keyword>
<feature type="region of interest" description="Disordered" evidence="6">
    <location>
        <begin position="1"/>
        <end position="77"/>
    </location>
</feature>
<keyword evidence="4" id="KW-0862">Zinc</keyword>
<dbReference type="GO" id="GO:0000978">
    <property type="term" value="F:RNA polymerase II cis-regulatory region sequence-specific DNA binding"/>
    <property type="evidence" value="ECO:0007669"/>
    <property type="project" value="TreeGrafter"/>
</dbReference>
<dbReference type="GO" id="GO:0005634">
    <property type="term" value="C:nucleus"/>
    <property type="evidence" value="ECO:0007669"/>
    <property type="project" value="UniProtKB-SubCell"/>
</dbReference>
<dbReference type="GO" id="GO:0008270">
    <property type="term" value="F:zinc ion binding"/>
    <property type="evidence" value="ECO:0007669"/>
    <property type="project" value="UniProtKB-KW"/>
</dbReference>
<dbReference type="Proteomes" id="UP000324632">
    <property type="component" value="Chromosome 13"/>
</dbReference>
<gene>
    <name evidence="8" type="ORF">E1301_Tti009198</name>
</gene>
<evidence type="ECO:0000313" key="8">
    <source>
        <dbReference type="EMBL" id="KAA0713382.1"/>
    </source>
</evidence>
<comment type="caution">
    <text evidence="8">The sequence shown here is derived from an EMBL/GenBank/DDBJ whole genome shotgun (WGS) entry which is preliminary data.</text>
</comment>
<accession>A0A5A9NUJ1</accession>